<dbReference type="PANTHER" id="PTHR43364">
    <property type="entry name" value="NADH-SPECIFIC METHYLGLYOXAL REDUCTASE-RELATED"/>
    <property type="match status" value="1"/>
</dbReference>
<evidence type="ECO:0000259" key="2">
    <source>
        <dbReference type="Pfam" id="PF00248"/>
    </source>
</evidence>
<evidence type="ECO:0000256" key="1">
    <source>
        <dbReference type="ARBA" id="ARBA00023002"/>
    </source>
</evidence>
<organism evidence="3 4">
    <name type="scientific">Dendrothele bispora (strain CBS 962.96)</name>
    <dbReference type="NCBI Taxonomy" id="1314807"/>
    <lineage>
        <taxon>Eukaryota</taxon>
        <taxon>Fungi</taxon>
        <taxon>Dikarya</taxon>
        <taxon>Basidiomycota</taxon>
        <taxon>Agaricomycotina</taxon>
        <taxon>Agaricomycetes</taxon>
        <taxon>Agaricomycetidae</taxon>
        <taxon>Agaricales</taxon>
        <taxon>Agaricales incertae sedis</taxon>
        <taxon>Dendrothele</taxon>
    </lineage>
</organism>
<feature type="domain" description="NADP-dependent oxidoreductase" evidence="2">
    <location>
        <begin position="29"/>
        <end position="342"/>
    </location>
</feature>
<proteinExistence type="predicted"/>
<dbReference type="GO" id="GO:0016491">
    <property type="term" value="F:oxidoreductase activity"/>
    <property type="evidence" value="ECO:0007669"/>
    <property type="project" value="UniProtKB-KW"/>
</dbReference>
<gene>
    <name evidence="3" type="ORF">K435DRAFT_786198</name>
</gene>
<keyword evidence="4" id="KW-1185">Reference proteome</keyword>
<dbReference type="InterPro" id="IPR050523">
    <property type="entry name" value="AKR_Detox_Biosynth"/>
</dbReference>
<dbReference type="InterPro" id="IPR036812">
    <property type="entry name" value="NAD(P)_OxRdtase_dom_sf"/>
</dbReference>
<dbReference type="AlphaFoldDB" id="A0A4S8KS92"/>
<dbReference type="Gene3D" id="3.20.20.100">
    <property type="entry name" value="NADP-dependent oxidoreductase domain"/>
    <property type="match status" value="1"/>
</dbReference>
<dbReference type="InterPro" id="IPR023210">
    <property type="entry name" value="NADP_OxRdtase_dom"/>
</dbReference>
<name>A0A4S8KS92_DENBC</name>
<accession>A0A4S8KS92</accession>
<dbReference type="FunFam" id="3.20.20.100:FF:000004">
    <property type="entry name" value="Oxidoreductase, aldo/keto reductase"/>
    <property type="match status" value="1"/>
</dbReference>
<dbReference type="CDD" id="cd19079">
    <property type="entry name" value="AKR_EcYajO-like"/>
    <property type="match status" value="1"/>
</dbReference>
<dbReference type="Proteomes" id="UP000297245">
    <property type="component" value="Unassembled WGS sequence"/>
</dbReference>
<dbReference type="PANTHER" id="PTHR43364:SF4">
    <property type="entry name" value="NAD(P)-LINKED OXIDOREDUCTASE SUPERFAMILY PROTEIN"/>
    <property type="match status" value="1"/>
</dbReference>
<protein>
    <submittedName>
        <fullName evidence="3">Aldo keto reductase</fullName>
    </submittedName>
</protein>
<dbReference type="GO" id="GO:0005829">
    <property type="term" value="C:cytosol"/>
    <property type="evidence" value="ECO:0007669"/>
    <property type="project" value="UniProtKB-ARBA"/>
</dbReference>
<sequence length="352" mass="39860">MAFIAPTLSAPSITMKYVRLGNSGLKISKLVLGCMSYGDSNWQTWVLPEEEGIKQIKAAYDAGVNAFDTANVYSNGQSEIILGKAIKQHNLDRDKIVVMTKLFFTVEKSEIGKIVPGKDVDDLGYVNQHGLSRKHIFDSVKHSLKRLQLDYIDLLQCHRLDHDTPIEETMQALHDVVKAGYVRYIGMSSCYAWEFHVMQNYAITHNLTPFISMQNHYSLIYREEEREMFPTLKHFGVGSIPWSPLGRGLLTRPFKEQTKRGEVDFRMKSYKSQDCTEDVVNRVEEVAKKKGISMAQLAFAWVASKSGVSAPIIGTTSMENLNELIAAVDITLTEEEMKHLEEPYRPQPIIGH</sequence>
<dbReference type="SUPFAM" id="SSF51430">
    <property type="entry name" value="NAD(P)-linked oxidoreductase"/>
    <property type="match status" value="1"/>
</dbReference>
<keyword evidence="1" id="KW-0560">Oxidoreductase</keyword>
<dbReference type="OrthoDB" id="48988at2759"/>
<evidence type="ECO:0000313" key="4">
    <source>
        <dbReference type="Proteomes" id="UP000297245"/>
    </source>
</evidence>
<dbReference type="EMBL" id="ML180171">
    <property type="protein sequence ID" value="THU78570.1"/>
    <property type="molecule type" value="Genomic_DNA"/>
</dbReference>
<dbReference type="Pfam" id="PF00248">
    <property type="entry name" value="Aldo_ket_red"/>
    <property type="match status" value="1"/>
</dbReference>
<evidence type="ECO:0000313" key="3">
    <source>
        <dbReference type="EMBL" id="THU78570.1"/>
    </source>
</evidence>
<reference evidence="3 4" key="1">
    <citation type="journal article" date="2019" name="Nat. Ecol. Evol.">
        <title>Megaphylogeny resolves global patterns of mushroom evolution.</title>
        <authorList>
            <person name="Varga T."/>
            <person name="Krizsan K."/>
            <person name="Foldi C."/>
            <person name="Dima B."/>
            <person name="Sanchez-Garcia M."/>
            <person name="Sanchez-Ramirez S."/>
            <person name="Szollosi G.J."/>
            <person name="Szarkandi J.G."/>
            <person name="Papp V."/>
            <person name="Albert L."/>
            <person name="Andreopoulos W."/>
            <person name="Angelini C."/>
            <person name="Antonin V."/>
            <person name="Barry K.W."/>
            <person name="Bougher N.L."/>
            <person name="Buchanan P."/>
            <person name="Buyck B."/>
            <person name="Bense V."/>
            <person name="Catcheside P."/>
            <person name="Chovatia M."/>
            <person name="Cooper J."/>
            <person name="Damon W."/>
            <person name="Desjardin D."/>
            <person name="Finy P."/>
            <person name="Geml J."/>
            <person name="Haridas S."/>
            <person name="Hughes K."/>
            <person name="Justo A."/>
            <person name="Karasinski D."/>
            <person name="Kautmanova I."/>
            <person name="Kiss B."/>
            <person name="Kocsube S."/>
            <person name="Kotiranta H."/>
            <person name="LaButti K.M."/>
            <person name="Lechner B.E."/>
            <person name="Liimatainen K."/>
            <person name="Lipzen A."/>
            <person name="Lukacs Z."/>
            <person name="Mihaltcheva S."/>
            <person name="Morgado L.N."/>
            <person name="Niskanen T."/>
            <person name="Noordeloos M.E."/>
            <person name="Ohm R.A."/>
            <person name="Ortiz-Santana B."/>
            <person name="Ovrebo C."/>
            <person name="Racz N."/>
            <person name="Riley R."/>
            <person name="Savchenko A."/>
            <person name="Shiryaev A."/>
            <person name="Soop K."/>
            <person name="Spirin V."/>
            <person name="Szebenyi C."/>
            <person name="Tomsovsky M."/>
            <person name="Tulloss R.E."/>
            <person name="Uehling J."/>
            <person name="Grigoriev I.V."/>
            <person name="Vagvolgyi C."/>
            <person name="Papp T."/>
            <person name="Martin F.M."/>
            <person name="Miettinen O."/>
            <person name="Hibbett D.S."/>
            <person name="Nagy L.G."/>
        </authorList>
    </citation>
    <scope>NUCLEOTIDE SEQUENCE [LARGE SCALE GENOMIC DNA]</scope>
    <source>
        <strain evidence="3 4">CBS 962.96</strain>
    </source>
</reference>